<evidence type="ECO:0008006" key="3">
    <source>
        <dbReference type="Google" id="ProtNLM"/>
    </source>
</evidence>
<organism evidence="1 2">
    <name type="scientific">Lichtheimia corymbifera JMRC:FSU:9682</name>
    <dbReference type="NCBI Taxonomy" id="1263082"/>
    <lineage>
        <taxon>Eukaryota</taxon>
        <taxon>Fungi</taxon>
        <taxon>Fungi incertae sedis</taxon>
        <taxon>Mucoromycota</taxon>
        <taxon>Mucoromycotina</taxon>
        <taxon>Mucoromycetes</taxon>
        <taxon>Mucorales</taxon>
        <taxon>Lichtheimiaceae</taxon>
        <taxon>Lichtheimia</taxon>
    </lineage>
</organism>
<dbReference type="VEuPathDB" id="FungiDB:LCOR_10051.1"/>
<dbReference type="InterPro" id="IPR037197">
    <property type="entry name" value="WWE_dom_sf"/>
</dbReference>
<dbReference type="OrthoDB" id="2202457at2759"/>
<dbReference type="SUPFAM" id="SSF117839">
    <property type="entry name" value="WWE domain"/>
    <property type="match status" value="1"/>
</dbReference>
<protein>
    <recommendedName>
        <fullName evidence="3">WWE domain-containing protein</fullName>
    </recommendedName>
</protein>
<keyword evidence="2" id="KW-1185">Reference proteome</keyword>
<dbReference type="EMBL" id="CBTN010000066">
    <property type="protein sequence ID" value="CDH59225.1"/>
    <property type="molecule type" value="Genomic_DNA"/>
</dbReference>
<name>A0A068SB76_9FUNG</name>
<dbReference type="AlphaFoldDB" id="A0A068SB76"/>
<gene>
    <name evidence="1" type="ORF">LCOR_10051.1</name>
</gene>
<proteinExistence type="predicted"/>
<dbReference type="Proteomes" id="UP000027586">
    <property type="component" value="Unassembled WGS sequence"/>
</dbReference>
<reference evidence="1" key="1">
    <citation type="submission" date="2013-08" db="EMBL/GenBank/DDBJ databases">
        <title>Gene expansion shapes genome architecture in the human pathogen Lichtheimia corymbifera: an evolutionary genomics analysis in the ancient terrestrial Mucorales (Mucoromycotina).</title>
        <authorList>
            <person name="Schwartze V.U."/>
            <person name="Winter S."/>
            <person name="Shelest E."/>
            <person name="Marcet-Houben M."/>
            <person name="Horn F."/>
            <person name="Wehner S."/>
            <person name="Hoffmann K."/>
            <person name="Riege K."/>
            <person name="Sammeth M."/>
            <person name="Nowrousian M."/>
            <person name="Valiante V."/>
            <person name="Linde J."/>
            <person name="Jacobsen I.D."/>
            <person name="Marz M."/>
            <person name="Brakhage A.A."/>
            <person name="Gabaldon T."/>
            <person name="Bocker S."/>
            <person name="Voigt K."/>
        </authorList>
    </citation>
    <scope>NUCLEOTIDE SEQUENCE [LARGE SCALE GENOMIC DNA]</scope>
    <source>
        <strain evidence="1">FSU 9682</strain>
    </source>
</reference>
<comment type="caution">
    <text evidence="1">The sequence shown here is derived from an EMBL/GenBank/DDBJ whole genome shotgun (WGS) entry which is preliminary data.</text>
</comment>
<evidence type="ECO:0000313" key="1">
    <source>
        <dbReference type="EMBL" id="CDH59225.1"/>
    </source>
</evidence>
<sequence length="66" mass="7566">MAFRWVYQAGSIWVPFDDRANAAIENLWRACSHGNVYHAGTVAYVNAVNLYMLQDNVRRAITRTGY</sequence>
<accession>A0A068SB76</accession>
<evidence type="ECO:0000313" key="2">
    <source>
        <dbReference type="Proteomes" id="UP000027586"/>
    </source>
</evidence>